<feature type="domain" description="DUF1990" evidence="1">
    <location>
        <begin position="11"/>
        <end position="172"/>
    </location>
</feature>
<dbReference type="PIRSF" id="PIRSF010260">
    <property type="entry name" value="UCP010260"/>
    <property type="match status" value="1"/>
</dbReference>
<dbReference type="PANTHER" id="PTHR34202">
    <property type="entry name" value="UPF0548 PROTEIN"/>
    <property type="match status" value="1"/>
</dbReference>
<dbReference type="PANTHER" id="PTHR34202:SF1">
    <property type="entry name" value="UPF0548 PROTEIN"/>
    <property type="match status" value="1"/>
</dbReference>
<name>A0A5C4VAZ8_9ACTN</name>
<evidence type="ECO:0000313" key="2">
    <source>
        <dbReference type="EMBL" id="TNM32745.1"/>
    </source>
</evidence>
<comment type="caution">
    <text evidence="2">The sequence shown here is derived from an EMBL/GenBank/DDBJ whole genome shotgun (WGS) entry which is preliminary data.</text>
</comment>
<sequence>MSEEPSRAPFSYHEVGITRDADEGRVRVPAGWHRLRSRVPLGSGPEVWAAAGEALFDWRMHRAAWVPVARDTPRAAPGVEATIVVGFRRLALRAPCRVVWCVAERDRVGFAYGTLAGHPESGEEAFVLERDSEGLVTFTVTAISRPAAWYMRAAGPLGRVARRVVARRYGRALRRLGTASAD</sequence>
<dbReference type="AlphaFoldDB" id="A0A5C4VAZ8"/>
<dbReference type="InterPro" id="IPR018960">
    <property type="entry name" value="DUF1990"/>
</dbReference>
<organism evidence="2 3">
    <name type="scientific">Streptomyces sedi</name>
    <dbReference type="NCBI Taxonomy" id="555059"/>
    <lineage>
        <taxon>Bacteria</taxon>
        <taxon>Bacillati</taxon>
        <taxon>Actinomycetota</taxon>
        <taxon>Actinomycetes</taxon>
        <taxon>Kitasatosporales</taxon>
        <taxon>Streptomycetaceae</taxon>
        <taxon>Streptomyces</taxon>
    </lineage>
</organism>
<dbReference type="Proteomes" id="UP000311713">
    <property type="component" value="Unassembled WGS sequence"/>
</dbReference>
<accession>A0A5C4VAZ8</accession>
<dbReference type="InterPro" id="IPR014457">
    <property type="entry name" value="UCP010260"/>
</dbReference>
<reference evidence="2 3" key="1">
    <citation type="submission" date="2019-06" db="EMBL/GenBank/DDBJ databases">
        <title>Draft genome of Streptomyces sedi sp. JCM16909.</title>
        <authorList>
            <person name="Klykleung N."/>
            <person name="Tanasupawat S."/>
            <person name="Kudo T."/>
            <person name="Yuki M."/>
            <person name="Ohkuma M."/>
        </authorList>
    </citation>
    <scope>NUCLEOTIDE SEQUENCE [LARGE SCALE GENOMIC DNA]</scope>
    <source>
        <strain evidence="2 3">JCM 16909</strain>
    </source>
</reference>
<proteinExistence type="predicted"/>
<evidence type="ECO:0000259" key="1">
    <source>
        <dbReference type="Pfam" id="PF09348"/>
    </source>
</evidence>
<dbReference type="Pfam" id="PF09348">
    <property type="entry name" value="DUF1990"/>
    <property type="match status" value="1"/>
</dbReference>
<dbReference type="RefSeq" id="WP_139641230.1">
    <property type="nucleotide sequence ID" value="NZ_BAAAZS010000125.1"/>
</dbReference>
<gene>
    <name evidence="2" type="ORF">FH715_05310</name>
</gene>
<dbReference type="OrthoDB" id="120660at2"/>
<protein>
    <submittedName>
        <fullName evidence="2">DUF1990 domain-containing protein</fullName>
    </submittedName>
</protein>
<dbReference type="EMBL" id="VDGT01000003">
    <property type="protein sequence ID" value="TNM32745.1"/>
    <property type="molecule type" value="Genomic_DNA"/>
</dbReference>
<keyword evidence="3" id="KW-1185">Reference proteome</keyword>
<evidence type="ECO:0000313" key="3">
    <source>
        <dbReference type="Proteomes" id="UP000311713"/>
    </source>
</evidence>